<comment type="caution">
    <text evidence="2">The sequence shown here is derived from an EMBL/GenBank/DDBJ whole genome shotgun (WGS) entry which is preliminary data.</text>
</comment>
<reference evidence="2 3" key="1">
    <citation type="submission" date="2021-05" db="EMBL/GenBank/DDBJ databases">
        <title>Petroleum and Energy Research Collection (APPE): ex situ preservation of microbial diversity associated with the oil industry and exploitation of its biotechnological potential.</title>
        <authorList>
            <person name="Paixao C.T.M."/>
            <person name="Gomes M.B."/>
            <person name="Oliveira V.M."/>
        </authorList>
    </citation>
    <scope>NUCLEOTIDE SEQUENCE [LARGE SCALE GENOMIC DNA]</scope>
    <source>
        <strain evidence="2 3">LIT2</strain>
    </source>
</reference>
<name>A0ABS7WXF0_9GAMM</name>
<feature type="compositionally biased region" description="Basic and acidic residues" evidence="1">
    <location>
        <begin position="220"/>
        <end position="233"/>
    </location>
</feature>
<evidence type="ECO:0000256" key="1">
    <source>
        <dbReference type="SAM" id="MobiDB-lite"/>
    </source>
</evidence>
<evidence type="ECO:0000313" key="3">
    <source>
        <dbReference type="Proteomes" id="UP001319883"/>
    </source>
</evidence>
<evidence type="ECO:0000313" key="2">
    <source>
        <dbReference type="EMBL" id="MBZ9566452.1"/>
    </source>
</evidence>
<accession>A0ABS7WXF0</accession>
<dbReference type="Proteomes" id="UP001319883">
    <property type="component" value="Unassembled WGS sequence"/>
</dbReference>
<gene>
    <name evidence="2" type="ORF">KGQ91_01930</name>
</gene>
<dbReference type="InterPro" id="IPR022050">
    <property type="entry name" value="T_hemolysin"/>
</dbReference>
<protein>
    <submittedName>
        <fullName evidence="2">Thermostable hemolysin</fullName>
    </submittedName>
</protein>
<dbReference type="RefSeq" id="WP_224420147.1">
    <property type="nucleotide sequence ID" value="NZ_JAGXFD010000001.1"/>
</dbReference>
<proteinExistence type="predicted"/>
<keyword evidence="3" id="KW-1185">Reference proteome</keyword>
<organism evidence="2 3">
    <name type="scientific">Modicisalibacter tunisiensis</name>
    <dbReference type="NCBI Taxonomy" id="390637"/>
    <lineage>
        <taxon>Bacteria</taxon>
        <taxon>Pseudomonadati</taxon>
        <taxon>Pseudomonadota</taxon>
        <taxon>Gammaproteobacteria</taxon>
        <taxon>Oceanospirillales</taxon>
        <taxon>Halomonadaceae</taxon>
        <taxon>Modicisalibacter</taxon>
    </lineage>
</organism>
<feature type="region of interest" description="Disordered" evidence="1">
    <location>
        <begin position="201"/>
        <end position="233"/>
    </location>
</feature>
<sequence length="233" mass="25988">MHDSQRPAVPLPGPSTRVWREASEAERPTLQAFIADGYAREHGARLHHFQPRLFGLWQDGVLQAALGVSRAGDHPLFLEHYLDVPVERRLAEVLAAPVDRSRLIEVGNLAARRRGLLRPLIIRLIETLVAEGMQWLVFTATRQVRNAFQRLSLEAWPLAEAHPGRLGDAGHDWGRYYTHAPLVMGGDMARAWRHLQAHRADATAPLAARPSPPRHAPPARGHDDTALPDCVHV</sequence>
<dbReference type="EMBL" id="JAGXFD010000001">
    <property type="protein sequence ID" value="MBZ9566452.1"/>
    <property type="molecule type" value="Genomic_DNA"/>
</dbReference>
<dbReference type="Pfam" id="PF12261">
    <property type="entry name" value="T_hemolysin"/>
    <property type="match status" value="1"/>
</dbReference>